<protein>
    <submittedName>
        <fullName evidence="2">Uncharacterized protein</fullName>
    </submittedName>
</protein>
<feature type="region of interest" description="Disordered" evidence="1">
    <location>
        <begin position="216"/>
        <end position="240"/>
    </location>
</feature>
<evidence type="ECO:0000313" key="2">
    <source>
        <dbReference type="EMBL" id="KAA6359577.1"/>
    </source>
</evidence>
<organism evidence="2 3">
    <name type="scientific">Streblomastix strix</name>
    <dbReference type="NCBI Taxonomy" id="222440"/>
    <lineage>
        <taxon>Eukaryota</taxon>
        <taxon>Metamonada</taxon>
        <taxon>Preaxostyla</taxon>
        <taxon>Oxymonadida</taxon>
        <taxon>Streblomastigidae</taxon>
        <taxon>Streblomastix</taxon>
    </lineage>
</organism>
<comment type="caution">
    <text evidence="2">The sequence shown here is derived from an EMBL/GenBank/DDBJ whole genome shotgun (WGS) entry which is preliminary data.</text>
</comment>
<reference evidence="2 3" key="1">
    <citation type="submission" date="2019-03" db="EMBL/GenBank/DDBJ databases">
        <title>Single cell metagenomics reveals metabolic interactions within the superorganism composed of flagellate Streblomastix strix and complex community of Bacteroidetes bacteria on its surface.</title>
        <authorList>
            <person name="Treitli S.C."/>
            <person name="Kolisko M."/>
            <person name="Husnik F."/>
            <person name="Keeling P."/>
            <person name="Hampl V."/>
        </authorList>
    </citation>
    <scope>NUCLEOTIDE SEQUENCE [LARGE SCALE GENOMIC DNA]</scope>
    <source>
        <strain evidence="2">ST1C</strain>
    </source>
</reference>
<evidence type="ECO:0000313" key="3">
    <source>
        <dbReference type="Proteomes" id="UP000324800"/>
    </source>
</evidence>
<name>A0A5J4TMW0_9EUKA</name>
<accession>A0A5J4TMW0</accession>
<gene>
    <name evidence="2" type="ORF">EZS28_044896</name>
</gene>
<sequence length="240" mass="27025">MSTVAGSSFVKSGAHDTVVLLGVGDFAVTQRFGYYPLDLCNFRGNSVIMQHDILPPMPIPPSVFPQYTVTKVSRDQLLALIYTPYDLEAFKNQIIDDTVNILVMFNMHLRQRGLLKLNNIPYAYLTVGNIDNSVRWHIHISSELKADNKGLYATSSSLDARYSNNAQDRIMNLANFRNGVGNFVDEPRVRQSIENNTYIRLHPTVSRNINRSMGTHLVSPSNQTVNGSPYNIQEIGEEEF</sequence>
<evidence type="ECO:0000256" key="1">
    <source>
        <dbReference type="SAM" id="MobiDB-lite"/>
    </source>
</evidence>
<proteinExistence type="predicted"/>
<dbReference type="EMBL" id="SNRW01028169">
    <property type="protein sequence ID" value="KAA6359577.1"/>
    <property type="molecule type" value="Genomic_DNA"/>
</dbReference>
<dbReference type="AlphaFoldDB" id="A0A5J4TMW0"/>
<feature type="compositionally biased region" description="Polar residues" evidence="1">
    <location>
        <begin position="216"/>
        <end position="231"/>
    </location>
</feature>
<dbReference type="Proteomes" id="UP000324800">
    <property type="component" value="Unassembled WGS sequence"/>
</dbReference>